<dbReference type="OMA" id="SLECWKC"/>
<dbReference type="KEGG" id="lgi:LOTGIDRAFT_170886"/>
<reference evidence="2 3" key="1">
    <citation type="journal article" date="2013" name="Nature">
        <title>Insights into bilaterian evolution from three spiralian genomes.</title>
        <authorList>
            <person name="Simakov O."/>
            <person name="Marletaz F."/>
            <person name="Cho S.J."/>
            <person name="Edsinger-Gonzales E."/>
            <person name="Havlak P."/>
            <person name="Hellsten U."/>
            <person name="Kuo D.H."/>
            <person name="Larsson T."/>
            <person name="Lv J."/>
            <person name="Arendt D."/>
            <person name="Savage R."/>
            <person name="Osoegawa K."/>
            <person name="de Jong P."/>
            <person name="Grimwood J."/>
            <person name="Chapman J.A."/>
            <person name="Shapiro H."/>
            <person name="Aerts A."/>
            <person name="Otillar R.P."/>
            <person name="Terry A.Y."/>
            <person name="Boore J.L."/>
            <person name="Grigoriev I.V."/>
            <person name="Lindberg D.R."/>
            <person name="Seaver E.C."/>
            <person name="Weisblat D.A."/>
            <person name="Putnam N.H."/>
            <person name="Rokhsar D.S."/>
        </authorList>
    </citation>
    <scope>NUCLEOTIDE SEQUENCE [LARGE SCALE GENOMIC DNA]</scope>
</reference>
<evidence type="ECO:0000313" key="2">
    <source>
        <dbReference type="EMBL" id="ESP04296.1"/>
    </source>
</evidence>
<organism evidence="2 3">
    <name type="scientific">Lottia gigantea</name>
    <name type="common">Giant owl limpet</name>
    <dbReference type="NCBI Taxonomy" id="225164"/>
    <lineage>
        <taxon>Eukaryota</taxon>
        <taxon>Metazoa</taxon>
        <taxon>Spiralia</taxon>
        <taxon>Lophotrochozoa</taxon>
        <taxon>Mollusca</taxon>
        <taxon>Gastropoda</taxon>
        <taxon>Patellogastropoda</taxon>
        <taxon>Lottioidea</taxon>
        <taxon>Lottiidae</taxon>
        <taxon>Lottia</taxon>
    </lineage>
</organism>
<feature type="chain" id="PRO_5004717902" description="UPAR/Ly6 domain-containing protein" evidence="1">
    <location>
        <begin position="23"/>
        <end position="142"/>
    </location>
</feature>
<dbReference type="OrthoDB" id="6081897at2759"/>
<evidence type="ECO:0000256" key="1">
    <source>
        <dbReference type="SAM" id="SignalP"/>
    </source>
</evidence>
<protein>
    <recommendedName>
        <fullName evidence="4">UPAR/Ly6 domain-containing protein</fullName>
    </recommendedName>
</protein>
<name>V4B9V9_LOTGI</name>
<dbReference type="Proteomes" id="UP000030746">
    <property type="component" value="Unassembled WGS sequence"/>
</dbReference>
<evidence type="ECO:0008006" key="4">
    <source>
        <dbReference type="Google" id="ProtNLM"/>
    </source>
</evidence>
<dbReference type="HOGENOM" id="CLU_148232_0_0_1"/>
<feature type="signal peptide" evidence="1">
    <location>
        <begin position="1"/>
        <end position="22"/>
    </location>
</feature>
<keyword evidence="1" id="KW-0732">Signal</keyword>
<keyword evidence="3" id="KW-1185">Reference proteome</keyword>
<gene>
    <name evidence="2" type="ORF">LOTGIDRAFT_170886</name>
</gene>
<proteinExistence type="predicted"/>
<dbReference type="AlphaFoldDB" id="V4B9V9"/>
<dbReference type="GeneID" id="20241586"/>
<dbReference type="EMBL" id="KB199806">
    <property type="protein sequence ID" value="ESP04296.1"/>
    <property type="molecule type" value="Genomic_DNA"/>
</dbReference>
<accession>V4B9V9</accession>
<dbReference type="RefSeq" id="XP_009044993.1">
    <property type="nucleotide sequence ID" value="XM_009046745.1"/>
</dbReference>
<dbReference type="CTD" id="20241586"/>
<sequence>MEYLFLFSLVCMNMLSIDCLRCWKCIGEWCSENPYDDYRVDKVTCPVDASCMKVYYKMYDNSSQLIESVTRGCSVGQCIPTSGESYRICLSNIRIYGIDGCPLKSCCDNHDLCNAGSNSHDQSLLSLIIPSLYMAWKLFENP</sequence>
<evidence type="ECO:0000313" key="3">
    <source>
        <dbReference type="Proteomes" id="UP000030746"/>
    </source>
</evidence>